<evidence type="ECO:0000313" key="4">
    <source>
        <dbReference type="Proteomes" id="UP000323046"/>
    </source>
</evidence>
<gene>
    <name evidence="3" type="ORF">DEJ47_12440</name>
</gene>
<keyword evidence="2" id="KW-0472">Membrane</keyword>
<accession>A0A5P2BB67</accession>
<feature type="region of interest" description="Disordered" evidence="1">
    <location>
        <begin position="113"/>
        <end position="133"/>
    </location>
</feature>
<protein>
    <submittedName>
        <fullName evidence="3">Uncharacterized protein</fullName>
    </submittedName>
</protein>
<evidence type="ECO:0000313" key="3">
    <source>
        <dbReference type="EMBL" id="QES27160.1"/>
    </source>
</evidence>
<dbReference type="RefSeq" id="WP_150167771.1">
    <property type="nucleotide sequence ID" value="NZ_CP029193.1"/>
</dbReference>
<reference evidence="3 4" key="1">
    <citation type="submission" date="2018-05" db="EMBL/GenBank/DDBJ databases">
        <title>Streptomyces venezuelae.</title>
        <authorList>
            <person name="Kim W."/>
            <person name="Lee N."/>
            <person name="Cho B.-K."/>
        </authorList>
    </citation>
    <scope>NUCLEOTIDE SEQUENCE [LARGE SCALE GENOMIC DNA]</scope>
    <source>
        <strain evidence="3 4">ATCC 14583</strain>
    </source>
</reference>
<dbReference type="OrthoDB" id="4337793at2"/>
<feature type="transmembrane region" description="Helical" evidence="2">
    <location>
        <begin position="80"/>
        <end position="105"/>
    </location>
</feature>
<keyword evidence="2" id="KW-0812">Transmembrane</keyword>
<dbReference type="AlphaFoldDB" id="A0A5P2BB67"/>
<name>A0A5P2BB67_STRVZ</name>
<sequence length="242" mass="24991">MRDEEFDALMTAITDDPVPDEARDDPVFAAAHAAAVADVALLRSRLGEVGDALASAGPGPEAPADRVVPLRPPRTASRRFLTVALGAVAATVAAALIGGLAWLAVDAGQGAGGADKAATASGAKSRPEGTTDADLSAEGFVACSRLIVEGTVTAVDAVPGGLQDRITVDVTRHLKPASGKPTVTFPMDREVDPRLKKGDRVLITVDEGSAEPANWAVGKERDRLRTMILKALPESKKIKCDG</sequence>
<organism evidence="3 4">
    <name type="scientific">Streptomyces venezuelae</name>
    <dbReference type="NCBI Taxonomy" id="54571"/>
    <lineage>
        <taxon>Bacteria</taxon>
        <taxon>Bacillati</taxon>
        <taxon>Actinomycetota</taxon>
        <taxon>Actinomycetes</taxon>
        <taxon>Kitasatosporales</taxon>
        <taxon>Streptomycetaceae</taxon>
        <taxon>Streptomyces</taxon>
    </lineage>
</organism>
<feature type="compositionally biased region" description="Low complexity" evidence="1">
    <location>
        <begin position="113"/>
        <end position="124"/>
    </location>
</feature>
<dbReference type="Proteomes" id="UP000323046">
    <property type="component" value="Chromosome"/>
</dbReference>
<evidence type="ECO:0000256" key="2">
    <source>
        <dbReference type="SAM" id="Phobius"/>
    </source>
</evidence>
<evidence type="ECO:0000256" key="1">
    <source>
        <dbReference type="SAM" id="MobiDB-lite"/>
    </source>
</evidence>
<dbReference type="EMBL" id="CP029193">
    <property type="protein sequence ID" value="QES27160.1"/>
    <property type="molecule type" value="Genomic_DNA"/>
</dbReference>
<keyword evidence="4" id="KW-1185">Reference proteome</keyword>
<keyword evidence="2" id="KW-1133">Transmembrane helix</keyword>
<proteinExistence type="predicted"/>